<feature type="compositionally biased region" description="Low complexity" evidence="1">
    <location>
        <begin position="188"/>
        <end position="200"/>
    </location>
</feature>
<reference evidence="3 4" key="1">
    <citation type="submission" date="2018-09" db="EMBL/GenBank/DDBJ databases">
        <title>Characterization of the phylogenetic diversity of five novel species belonging to the genus Bifidobacterium.</title>
        <authorList>
            <person name="Lugli G.A."/>
            <person name="Duranti S."/>
            <person name="Milani C."/>
        </authorList>
    </citation>
    <scope>NUCLEOTIDE SEQUENCE [LARGE SCALE GENOMIC DNA]</scope>
    <source>
        <strain evidence="3 4">2036B</strain>
    </source>
</reference>
<feature type="region of interest" description="Disordered" evidence="1">
    <location>
        <begin position="58"/>
        <end position="78"/>
    </location>
</feature>
<dbReference type="EMBL" id="QXGM01000002">
    <property type="protein sequence ID" value="RSX55002.1"/>
    <property type="molecule type" value="Genomic_DNA"/>
</dbReference>
<proteinExistence type="predicted"/>
<evidence type="ECO:0000313" key="4">
    <source>
        <dbReference type="Proteomes" id="UP000287609"/>
    </source>
</evidence>
<dbReference type="RefSeq" id="WP_125963680.1">
    <property type="nucleotide sequence ID" value="NZ_QXGM01000002.1"/>
</dbReference>
<feature type="compositionally biased region" description="Low complexity" evidence="1">
    <location>
        <begin position="331"/>
        <end position="340"/>
    </location>
</feature>
<organism evidence="3 4">
    <name type="scientific">Bifidobacterium dolichotidis</name>
    <dbReference type="NCBI Taxonomy" id="2306976"/>
    <lineage>
        <taxon>Bacteria</taxon>
        <taxon>Bacillati</taxon>
        <taxon>Actinomycetota</taxon>
        <taxon>Actinomycetes</taxon>
        <taxon>Bifidobacteriales</taxon>
        <taxon>Bifidobacteriaceae</taxon>
        <taxon>Bifidobacterium</taxon>
    </lineage>
</organism>
<feature type="region of interest" description="Disordered" evidence="1">
    <location>
        <begin position="321"/>
        <end position="340"/>
    </location>
</feature>
<dbReference type="AlphaFoldDB" id="A0A430FQ73"/>
<feature type="region of interest" description="Disordered" evidence="1">
    <location>
        <begin position="222"/>
        <end position="255"/>
    </location>
</feature>
<comment type="caution">
    <text evidence="3">The sequence shown here is derived from an EMBL/GenBank/DDBJ whole genome shotgun (WGS) entry which is preliminary data.</text>
</comment>
<keyword evidence="4" id="KW-1185">Reference proteome</keyword>
<keyword evidence="2" id="KW-0472">Membrane</keyword>
<evidence type="ECO:0000313" key="3">
    <source>
        <dbReference type="EMBL" id="RSX55002.1"/>
    </source>
</evidence>
<feature type="compositionally biased region" description="Basic and acidic residues" evidence="1">
    <location>
        <begin position="229"/>
        <end position="252"/>
    </location>
</feature>
<sequence length="454" mass="50100">MDYESQSLSAIIVLVIVGIVMMIWLPRRTEKGMKQVIKHREDKYSSSLHLVDAHSGTTFSDEHTPVSKGAIMPNTQAAPGRDRAQEREYIARVRAARKAAIRRRRYIVATLSVLTVLVFLLSVVFAFSWLYTLIPAGLLVVVLGLGARASKQAREWEHRQKERNEAVIQAAAQLQQRHDARIARQRARQLQEAEGSAQSEAQEEPTDVLDQRQIRSALHHSRLQQAHEVAAREASAEAQAHEQEALRAEQEQHTAQADPVAEAAHANYVANHMPATDMVKAAAQRPEPELISFSLDASEPSTETAAEPVVESLEIKSTRQVAQAKPLPKTQQEQAPVQQAPVQVIDAESVSTPAQPAKPTQPAQPVQTPAADENDELQALDHIAIQVDLERDPTTQVQPLAPVRRPRSAADRHAKVNDSRAFHSSETHRDVEAPDESTDSLGSDLDSVLARRLG</sequence>
<keyword evidence="2" id="KW-1133">Transmembrane helix</keyword>
<feature type="compositionally biased region" description="Low complexity" evidence="1">
    <location>
        <begin position="352"/>
        <end position="371"/>
    </location>
</feature>
<feature type="transmembrane region" description="Helical" evidence="2">
    <location>
        <begin position="6"/>
        <end position="25"/>
    </location>
</feature>
<dbReference type="Proteomes" id="UP000287609">
    <property type="component" value="Unassembled WGS sequence"/>
</dbReference>
<evidence type="ECO:0000256" key="2">
    <source>
        <dbReference type="SAM" id="Phobius"/>
    </source>
</evidence>
<gene>
    <name evidence="3" type="ORF">D2E26_1056</name>
</gene>
<feature type="compositionally biased region" description="Basic and acidic residues" evidence="1">
    <location>
        <begin position="408"/>
        <end position="432"/>
    </location>
</feature>
<name>A0A430FQ73_9BIFI</name>
<feature type="region of interest" description="Disordered" evidence="1">
    <location>
        <begin position="388"/>
        <end position="454"/>
    </location>
</feature>
<keyword evidence="2" id="KW-0812">Transmembrane</keyword>
<protein>
    <submittedName>
        <fullName evidence="3">Uncharacterized protein</fullName>
    </submittedName>
</protein>
<feature type="region of interest" description="Disordered" evidence="1">
    <location>
        <begin position="349"/>
        <end position="372"/>
    </location>
</feature>
<evidence type="ECO:0000256" key="1">
    <source>
        <dbReference type="SAM" id="MobiDB-lite"/>
    </source>
</evidence>
<feature type="region of interest" description="Disordered" evidence="1">
    <location>
        <begin position="185"/>
        <end position="208"/>
    </location>
</feature>
<dbReference type="OrthoDB" id="3243298at2"/>
<feature type="transmembrane region" description="Helical" evidence="2">
    <location>
        <begin position="106"/>
        <end position="127"/>
    </location>
</feature>
<accession>A0A430FQ73</accession>